<protein>
    <submittedName>
        <fullName evidence="1">Uncharacterized protein YqjF (DUF2071 family)</fullName>
    </submittedName>
</protein>
<accession>A0ABU1TJY2</accession>
<proteinExistence type="predicted"/>
<dbReference type="RefSeq" id="WP_310023778.1">
    <property type="nucleotide sequence ID" value="NZ_JAVDVI010000001.1"/>
</dbReference>
<evidence type="ECO:0000313" key="2">
    <source>
        <dbReference type="Proteomes" id="UP001255185"/>
    </source>
</evidence>
<comment type="caution">
    <text evidence="1">The sequence shown here is derived from an EMBL/GenBank/DDBJ whole genome shotgun (WGS) entry which is preliminary data.</text>
</comment>
<organism evidence="1 2">
    <name type="scientific">Flavobacterium arsenatis</name>
    <dbReference type="NCBI Taxonomy" id="1484332"/>
    <lineage>
        <taxon>Bacteria</taxon>
        <taxon>Pseudomonadati</taxon>
        <taxon>Bacteroidota</taxon>
        <taxon>Flavobacteriia</taxon>
        <taxon>Flavobacteriales</taxon>
        <taxon>Flavobacteriaceae</taxon>
        <taxon>Flavobacterium</taxon>
    </lineage>
</organism>
<gene>
    <name evidence="1" type="ORF">J2X31_000276</name>
</gene>
<reference evidence="1 2" key="1">
    <citation type="submission" date="2023-07" db="EMBL/GenBank/DDBJ databases">
        <title>Sorghum-associated microbial communities from plants grown in Nebraska, USA.</title>
        <authorList>
            <person name="Schachtman D."/>
        </authorList>
    </citation>
    <scope>NUCLEOTIDE SEQUENCE [LARGE SCALE GENOMIC DNA]</scope>
    <source>
        <strain evidence="1 2">3773</strain>
    </source>
</reference>
<dbReference type="EMBL" id="JAVDVI010000001">
    <property type="protein sequence ID" value="MDR6966283.1"/>
    <property type="molecule type" value="Genomic_DNA"/>
</dbReference>
<sequence>MNFLIAQWKNLALINYEIDAEIVEKFIPTGTEIDTWNGKCYVSLVGFMFKNVKLLGIKIPFHVNFEEVNLRFYVKRWEENQWKRGVVFVKEIVPKRALTFVANTIYKEHYQTLPMKHSVTENQSSTDFVYQWKTKDKWNTILVETEKKAIEIEANSEAEFITEHYFGYTKVNNEITFEYEVKHPRWKQFEVINFQVDVDFEGVYGNEFGFLKNQKPVSVMLAIGSEISVGNKKRLEYENA</sequence>
<dbReference type="PANTHER" id="PTHR39186:SF1">
    <property type="entry name" value="DUF2071 DOMAIN-CONTAINING PROTEIN"/>
    <property type="match status" value="1"/>
</dbReference>
<evidence type="ECO:0000313" key="1">
    <source>
        <dbReference type="EMBL" id="MDR6966283.1"/>
    </source>
</evidence>
<keyword evidence="2" id="KW-1185">Reference proteome</keyword>
<dbReference type="Pfam" id="PF09844">
    <property type="entry name" value="DUF2071"/>
    <property type="match status" value="1"/>
</dbReference>
<dbReference type="InterPro" id="IPR018644">
    <property type="entry name" value="DUF2071"/>
</dbReference>
<dbReference type="Proteomes" id="UP001255185">
    <property type="component" value="Unassembled WGS sequence"/>
</dbReference>
<name>A0ABU1TJY2_9FLAO</name>
<dbReference type="PANTHER" id="PTHR39186">
    <property type="entry name" value="DUF2071 FAMILY PROTEIN"/>
    <property type="match status" value="1"/>
</dbReference>